<dbReference type="InterPro" id="IPR009030">
    <property type="entry name" value="Growth_fac_rcpt_cys_sf"/>
</dbReference>
<dbReference type="STRING" id="946362.F2TWZ5"/>
<keyword evidence="4" id="KW-1185">Reference proteome</keyword>
<dbReference type="GO" id="GO:0036038">
    <property type="term" value="C:MKS complex"/>
    <property type="evidence" value="ECO:0007669"/>
    <property type="project" value="InterPro"/>
</dbReference>
<reference evidence="3" key="1">
    <citation type="submission" date="2009-08" db="EMBL/GenBank/DDBJ databases">
        <title>Annotation of Salpingoeca rosetta.</title>
        <authorList>
            <consortium name="The Broad Institute Genome Sequencing Platform"/>
            <person name="Russ C."/>
            <person name="Cuomo C."/>
            <person name="Burger G."/>
            <person name="Gray M.W."/>
            <person name="Holland P.W.H."/>
            <person name="King N."/>
            <person name="Lang F.B.F."/>
            <person name="Roger A.J."/>
            <person name="Ruiz-Trillo I."/>
            <person name="Young S.K."/>
            <person name="Zeng Q."/>
            <person name="Gargeya S."/>
            <person name="Alvarado L."/>
            <person name="Berlin A."/>
            <person name="Chapman S.B."/>
            <person name="Chen Z."/>
            <person name="Freedman E."/>
            <person name="Gellesch M."/>
            <person name="Goldberg J."/>
            <person name="Griggs A."/>
            <person name="Gujja S."/>
            <person name="Heilman E."/>
            <person name="Heiman D."/>
            <person name="Howarth C."/>
            <person name="Mehta T."/>
            <person name="Neiman D."/>
            <person name="Pearson M."/>
            <person name="Roberts A."/>
            <person name="Saif S."/>
            <person name="Shea T."/>
            <person name="Shenoy N."/>
            <person name="Sisk P."/>
            <person name="Stolte C."/>
            <person name="Sykes S."/>
            <person name="White J."/>
            <person name="Yandava C."/>
            <person name="Haas B."/>
            <person name="Nusbaum C."/>
            <person name="Birren B."/>
        </authorList>
    </citation>
    <scope>NUCLEOTIDE SEQUENCE [LARGE SCALE GENOMIC DNA]</scope>
    <source>
        <strain evidence="3">ATCC 50818</strain>
    </source>
</reference>
<feature type="chain" id="PRO_5003290495" description="Meckelin" evidence="2">
    <location>
        <begin position="26"/>
        <end position="940"/>
    </location>
</feature>
<dbReference type="InParanoid" id="F2TWZ5"/>
<evidence type="ECO:0000256" key="1">
    <source>
        <dbReference type="SAM" id="Phobius"/>
    </source>
</evidence>
<dbReference type="GeneID" id="16078676"/>
<protein>
    <recommendedName>
        <fullName evidence="5">Meckelin</fullName>
    </recommendedName>
</protein>
<dbReference type="GO" id="GO:0060271">
    <property type="term" value="P:cilium assembly"/>
    <property type="evidence" value="ECO:0007669"/>
    <property type="project" value="InterPro"/>
</dbReference>
<dbReference type="PROSITE" id="PS51257">
    <property type="entry name" value="PROKAR_LIPOPROTEIN"/>
    <property type="match status" value="1"/>
</dbReference>
<dbReference type="AlphaFoldDB" id="F2TWZ5"/>
<evidence type="ECO:0000256" key="2">
    <source>
        <dbReference type="SAM" id="SignalP"/>
    </source>
</evidence>
<dbReference type="SUPFAM" id="SSF57184">
    <property type="entry name" value="Growth factor receptor domain"/>
    <property type="match status" value="1"/>
</dbReference>
<proteinExistence type="predicted"/>
<dbReference type="PANTHER" id="PTHR21274:SF0">
    <property type="entry name" value="MECKELIN"/>
    <property type="match status" value="1"/>
</dbReference>
<feature type="transmembrane region" description="Helical" evidence="1">
    <location>
        <begin position="515"/>
        <end position="541"/>
    </location>
</feature>
<organism evidence="4">
    <name type="scientific">Salpingoeca rosetta (strain ATCC 50818 / BSB-021)</name>
    <dbReference type="NCBI Taxonomy" id="946362"/>
    <lineage>
        <taxon>Eukaryota</taxon>
        <taxon>Choanoflagellata</taxon>
        <taxon>Craspedida</taxon>
        <taxon>Salpingoecidae</taxon>
        <taxon>Salpingoeca</taxon>
    </lineage>
</organism>
<sequence>MRVLAVVVVVVVSALVGCCVKPGAAVEAVECAETEHFDQILFACVSCPSFASQAADGISCECDAGYAASYDPESTELSCSPCAADEVVSLDGTACLTCVGNGTFIEDGQCLCQDPLAVPVERDDSGAFLPRVRCEQCTSDRAPQTSVTVAADTTPGLLFPANTVVIPAQCSMCSDPSMRAVADDSCQCPSGETNIAGACWPTGVLASYQLRVSDIDVLFPDSQQVVESAFFSAHLRNNWVLCRQSGFANTTACQVVANLCVMQMYEREDGACNVYLDLLADTSDQRLRFQMVVTDAYGNASPLTDLGTTFQLCDDQSLAWQYLGTSTTPSKCRFTLSQLRNRLPAPQSSDNTLFFEVYVRTSNGTVEPVPVFIRSASGRELAGNLHDPFADTAQYVRRFFVLDEVSGRSVGGAPPIVRFAREIAVVVTAPEGKPTVRLPIIIITYSDVAAEEFEATPQPFLFRVRYKISSGQYNQALLGLTIAFVAISFVLAGMRASTYTRRNLVTVINGAVLQVFFGGYLRAMATLLFWTSIGCCMYWLIFFQGQQQFRTLLPINPDDDWLPGLLITGCLLKLVEGWLVLRRLGSLDVFLVDWETPSRALPSNDEEQQNAAATTIWRRSLIANEWNELTQLRKLKPTITLLFVIVVLHGFGLAQYDEQDPGTAPQFEGTSHYALRTALIFSAFLLAGLAQLLFFGLFYDRFVYNPLLSFIDLCSLANVSVLIFDSAIHGFYIHGHTPHGFADVDMYTMLVNLKKEAEDVVARRGLEGETDLQTFEIFVPQKLRHEWDVMLDRISDNTEVLRRTTLQPGDVERMRQLAQANAALNQLFMGFLDHSFRDIDYIVKTRPFFDRFLDTTPEIKRGLFFKDESLALAKMLLLGNEVRFLVVECAVFIFWDLIVKNYVIAALLAWLVLQVLYAWFGVTSTQNMAVKTLTDGRFLI</sequence>
<dbReference type="Pfam" id="PF09773">
    <property type="entry name" value="Meckelin"/>
    <property type="match status" value="2"/>
</dbReference>
<keyword evidence="1" id="KW-0812">Transmembrane</keyword>
<feature type="signal peptide" evidence="2">
    <location>
        <begin position="1"/>
        <end position="25"/>
    </location>
</feature>
<name>F2TWZ5_SALR5</name>
<evidence type="ECO:0000313" key="4">
    <source>
        <dbReference type="Proteomes" id="UP000007799"/>
    </source>
</evidence>
<dbReference type="RefSeq" id="XP_004998080.1">
    <property type="nucleotide sequence ID" value="XM_004998023.1"/>
</dbReference>
<dbReference type="OrthoDB" id="419138at2759"/>
<dbReference type="OMA" id="YITENKG"/>
<dbReference type="eggNOG" id="KOG4611">
    <property type="taxonomic scope" value="Eukaryota"/>
</dbReference>
<keyword evidence="1" id="KW-1133">Transmembrane helix</keyword>
<dbReference type="KEGG" id="sre:PTSG_00613"/>
<accession>F2TWZ5</accession>
<feature type="transmembrane region" description="Helical" evidence="1">
    <location>
        <begin position="875"/>
        <end position="895"/>
    </location>
</feature>
<dbReference type="InterPro" id="IPR019170">
    <property type="entry name" value="Meckelin"/>
</dbReference>
<feature type="transmembrane region" description="Helical" evidence="1">
    <location>
        <begin position="476"/>
        <end position="494"/>
    </location>
</feature>
<evidence type="ECO:0000313" key="3">
    <source>
        <dbReference type="EMBL" id="EGD75904.1"/>
    </source>
</evidence>
<feature type="transmembrane region" description="Helical" evidence="1">
    <location>
        <begin position="901"/>
        <end position="922"/>
    </location>
</feature>
<keyword evidence="1" id="KW-0472">Membrane</keyword>
<dbReference type="EMBL" id="GL832956">
    <property type="protein sequence ID" value="EGD75904.1"/>
    <property type="molecule type" value="Genomic_DNA"/>
</dbReference>
<gene>
    <name evidence="3" type="ORF">PTSG_00613</name>
</gene>
<dbReference type="PANTHER" id="PTHR21274">
    <property type="entry name" value="MECKELIN"/>
    <property type="match status" value="1"/>
</dbReference>
<dbReference type="FunCoup" id="F2TWZ5">
    <property type="interactions" value="350"/>
</dbReference>
<evidence type="ECO:0008006" key="5">
    <source>
        <dbReference type="Google" id="ProtNLM"/>
    </source>
</evidence>
<dbReference type="Proteomes" id="UP000007799">
    <property type="component" value="Unassembled WGS sequence"/>
</dbReference>
<feature type="transmembrane region" description="Helical" evidence="1">
    <location>
        <begin position="639"/>
        <end position="656"/>
    </location>
</feature>
<keyword evidence="2" id="KW-0732">Signal</keyword>
<feature type="transmembrane region" description="Helical" evidence="1">
    <location>
        <begin position="676"/>
        <end position="699"/>
    </location>
</feature>